<proteinExistence type="inferred from homology"/>
<dbReference type="PANTHER" id="PTHR42951:SF4">
    <property type="entry name" value="ACYL-COENZYME A THIOESTERASE MBLAC2"/>
    <property type="match status" value="1"/>
</dbReference>
<dbReference type="EMBL" id="CP132942">
    <property type="protein sequence ID" value="XCB33821.1"/>
    <property type="molecule type" value="Genomic_DNA"/>
</dbReference>
<organism evidence="3">
    <name type="scientific">Tunturiibacter psychrotolerans</name>
    <dbReference type="NCBI Taxonomy" id="3069686"/>
    <lineage>
        <taxon>Bacteria</taxon>
        <taxon>Pseudomonadati</taxon>
        <taxon>Acidobacteriota</taxon>
        <taxon>Terriglobia</taxon>
        <taxon>Terriglobales</taxon>
        <taxon>Acidobacteriaceae</taxon>
        <taxon>Tunturiibacter</taxon>
    </lineage>
</organism>
<reference evidence="3" key="1">
    <citation type="submission" date="2023-08" db="EMBL/GenBank/DDBJ databases">
        <authorList>
            <person name="Messyasz A."/>
            <person name="Mannisto M.K."/>
            <person name="Kerkhof L.J."/>
            <person name="Haggblom M."/>
        </authorList>
    </citation>
    <scope>NUCLEOTIDE SEQUENCE</scope>
    <source>
        <strain evidence="3">X5P6</strain>
    </source>
</reference>
<dbReference type="Pfam" id="PF00753">
    <property type="entry name" value="Lactamase_B"/>
    <property type="match status" value="1"/>
</dbReference>
<protein>
    <submittedName>
        <fullName evidence="3">MBL fold metallo-hydrolase</fullName>
    </submittedName>
</protein>
<dbReference type="Gene3D" id="3.60.15.10">
    <property type="entry name" value="Ribonuclease Z/Hydroxyacylglutathione hydrolase-like"/>
    <property type="match status" value="1"/>
</dbReference>
<dbReference type="RefSeq" id="WP_353064667.1">
    <property type="nucleotide sequence ID" value="NZ_CP132942.1"/>
</dbReference>
<feature type="domain" description="Metallo-beta-lactamase" evidence="2">
    <location>
        <begin position="81"/>
        <end position="270"/>
    </location>
</feature>
<gene>
    <name evidence="3" type="ORF">RBB77_02730</name>
</gene>
<dbReference type="InterPro" id="IPR036866">
    <property type="entry name" value="RibonucZ/Hydroxyglut_hydro"/>
</dbReference>
<dbReference type="GO" id="GO:0017001">
    <property type="term" value="P:antibiotic catabolic process"/>
    <property type="evidence" value="ECO:0007669"/>
    <property type="project" value="UniProtKB-ARBA"/>
</dbReference>
<dbReference type="InterPro" id="IPR050855">
    <property type="entry name" value="NDM-1-like"/>
</dbReference>
<dbReference type="KEGG" id="tpsc:RBB77_02730"/>
<dbReference type="InterPro" id="IPR001279">
    <property type="entry name" value="Metallo-B-lactamas"/>
</dbReference>
<sequence>MSGFRGVGIHVLAIAAIGSGMLQQAVLAGAQGTAEKPAWCKQLPRPENAKLKRVPIADTWFEVYKVAPNVFAIYEPHQSEETIGYLIAGNTRALLFDTGMGIGDLKALTLKLNKLPIVVLNSHTHDDHVGNNWQFDTVYGMDTEFTRRNAKGSKEDAEAEIAPGEICGSLPAGFDRAAYRTRPWRVSKWMHDGNRIDLGGRTIEVIATPGHTPDSISLFDRANGLLFTGDTYYPGTVWLYRPETDLAAYGNSARRLAALQPEVKLVLGAHNVPIAPPSVLEDLADAFEKVQAGQVQPKPAGVGKVIYQVGNISFLMRPPAGVR</sequence>
<dbReference type="SUPFAM" id="SSF56281">
    <property type="entry name" value="Metallo-hydrolase/oxidoreductase"/>
    <property type="match status" value="1"/>
</dbReference>
<comment type="similarity">
    <text evidence="1">Belongs to the metallo-beta-lactamase superfamily. Class-B beta-lactamase family.</text>
</comment>
<dbReference type="SMART" id="SM00849">
    <property type="entry name" value="Lactamase_B"/>
    <property type="match status" value="1"/>
</dbReference>
<dbReference type="PANTHER" id="PTHR42951">
    <property type="entry name" value="METALLO-BETA-LACTAMASE DOMAIN-CONTAINING"/>
    <property type="match status" value="1"/>
</dbReference>
<accession>A0AAU7ZS90</accession>
<evidence type="ECO:0000256" key="1">
    <source>
        <dbReference type="ARBA" id="ARBA00005250"/>
    </source>
</evidence>
<reference evidence="3" key="2">
    <citation type="journal article" date="2024" name="Environ. Microbiol.">
        <title>Genome analysis and description of Tunturibacter gen. nov. expands the diversity of Terriglobia in tundra soils.</title>
        <authorList>
            <person name="Messyasz A."/>
            <person name="Mannisto M.K."/>
            <person name="Kerkhof L.J."/>
            <person name="Haggblom M.M."/>
        </authorList>
    </citation>
    <scope>NUCLEOTIDE SEQUENCE</scope>
    <source>
        <strain evidence="3">X5P6</strain>
    </source>
</reference>
<evidence type="ECO:0000259" key="2">
    <source>
        <dbReference type="SMART" id="SM00849"/>
    </source>
</evidence>
<evidence type="ECO:0000313" key="3">
    <source>
        <dbReference type="EMBL" id="XCB33821.1"/>
    </source>
</evidence>
<name>A0AAU7ZS90_9BACT</name>
<dbReference type="AlphaFoldDB" id="A0AAU7ZS90"/>